<evidence type="ECO:0000256" key="1">
    <source>
        <dbReference type="ARBA" id="ARBA00005525"/>
    </source>
</evidence>
<dbReference type="SUPFAM" id="SSF51735">
    <property type="entry name" value="NAD(P)-binding Rossmann-fold domains"/>
    <property type="match status" value="1"/>
</dbReference>
<accession>A0A6A3KFH8</accession>
<name>A0A6A3KFH8_9STRA</name>
<dbReference type="AlphaFoldDB" id="A0A6A3KFH8"/>
<feature type="domain" description="Pyrroline-5-carboxylate reductase catalytic N-terminal" evidence="3">
    <location>
        <begin position="85"/>
        <end position="188"/>
    </location>
</feature>
<dbReference type="OrthoDB" id="195672at2759"/>
<comment type="similarity">
    <text evidence="1">Belongs to the pyrroline-5-carboxylate reductase family.</text>
</comment>
<feature type="region of interest" description="Disordered" evidence="2">
    <location>
        <begin position="1"/>
        <end position="26"/>
    </location>
</feature>
<gene>
    <name evidence="4" type="ORF">PR001_g17956</name>
    <name evidence="5" type="ORF">PR002_g14330</name>
    <name evidence="6" type="ORF">PR003_g22999</name>
</gene>
<dbReference type="EMBL" id="QXFT01002366">
    <property type="protein sequence ID" value="KAE9299425.1"/>
    <property type="molecule type" value="Genomic_DNA"/>
</dbReference>
<dbReference type="EMBL" id="QXFU01000990">
    <property type="protein sequence ID" value="KAE9014054.1"/>
    <property type="molecule type" value="Genomic_DNA"/>
</dbReference>
<evidence type="ECO:0000313" key="5">
    <source>
        <dbReference type="EMBL" id="KAE9014054.1"/>
    </source>
</evidence>
<evidence type="ECO:0000313" key="8">
    <source>
        <dbReference type="Proteomes" id="UP000434957"/>
    </source>
</evidence>
<dbReference type="Proteomes" id="UP000434957">
    <property type="component" value="Unassembled WGS sequence"/>
</dbReference>
<dbReference type="Pfam" id="PF03807">
    <property type="entry name" value="F420_oxidored"/>
    <property type="match status" value="1"/>
</dbReference>
<organism evidence="4 7">
    <name type="scientific">Phytophthora rubi</name>
    <dbReference type="NCBI Taxonomy" id="129364"/>
    <lineage>
        <taxon>Eukaryota</taxon>
        <taxon>Sar</taxon>
        <taxon>Stramenopiles</taxon>
        <taxon>Oomycota</taxon>
        <taxon>Peronosporomycetes</taxon>
        <taxon>Peronosporales</taxon>
        <taxon>Peronosporaceae</taxon>
        <taxon>Phytophthora</taxon>
    </lineage>
</organism>
<evidence type="ECO:0000313" key="7">
    <source>
        <dbReference type="Proteomes" id="UP000429607"/>
    </source>
</evidence>
<reference evidence="7 9" key="1">
    <citation type="submission" date="2018-09" db="EMBL/GenBank/DDBJ databases">
        <title>Genomic investigation of the strawberry pathogen Phytophthora fragariae indicates pathogenicity is determined by transcriptional variation in three key races.</title>
        <authorList>
            <person name="Adams T.M."/>
            <person name="Armitage A.D."/>
            <person name="Sobczyk M.K."/>
            <person name="Bates H.J."/>
            <person name="Dunwell J.M."/>
            <person name="Nellist C.F."/>
            <person name="Harrison R.J."/>
        </authorList>
    </citation>
    <scope>NUCLEOTIDE SEQUENCE [LARGE SCALE GENOMIC DNA]</scope>
    <source>
        <strain evidence="4 7">SCRP249</strain>
        <strain evidence="5 9">SCRP324</strain>
        <strain evidence="6 8">SCRP333</strain>
    </source>
</reference>
<dbReference type="PANTHER" id="PTHR11645:SF58">
    <property type="entry name" value="NADP-DEPENDENT OXIDOREDUCTASE DOMAIN-CONTAINING PROTEIN 1"/>
    <property type="match status" value="1"/>
</dbReference>
<evidence type="ECO:0000313" key="9">
    <source>
        <dbReference type="Proteomes" id="UP000435112"/>
    </source>
</evidence>
<evidence type="ECO:0000313" key="6">
    <source>
        <dbReference type="EMBL" id="KAE9299425.1"/>
    </source>
</evidence>
<dbReference type="Proteomes" id="UP000429607">
    <property type="component" value="Unassembled WGS sequence"/>
</dbReference>
<dbReference type="Gene3D" id="3.40.50.720">
    <property type="entry name" value="NAD(P)-binding Rossmann-like Domain"/>
    <property type="match status" value="1"/>
</dbReference>
<keyword evidence="8" id="KW-1185">Reference proteome</keyword>
<dbReference type="GO" id="GO:0055129">
    <property type="term" value="P:L-proline biosynthetic process"/>
    <property type="evidence" value="ECO:0007669"/>
    <property type="project" value="TreeGrafter"/>
</dbReference>
<sequence>MDSISSTAVSALPSQSPVAAPGNGSAAKKPFKIRAELLAPTRLAPKVQLLHHTRSLSIQVVAHQVFVLILACTKCFAAAGKEPPRIGVLGGGSVGTAVVMTVLANGYRADRIALSTRQPDRVPRCESLRAPSALPMFQLVPRYYDNARLARESDVLVLCMPPAQLKSVSIQIRHALAANTKAPPLVVSALCGVTQQSLSKACGFQAVVRVQPDVAKIASQWQQDEHEESVNRSPSRAQTPAGPSPLLADLQGDPHERDRQPLPLRLTTEALAPKREDVRDLVQAFSLFCRRAWSQDGSLEALTHVLFGDKNEVVMNALGQMDVEANAGKPQQGEEVRAKTPLLVPSWPAEWEQDPVELQTQSAQHALV</sequence>
<evidence type="ECO:0000259" key="3">
    <source>
        <dbReference type="Pfam" id="PF03807"/>
    </source>
</evidence>
<dbReference type="GO" id="GO:0004735">
    <property type="term" value="F:pyrroline-5-carboxylate reductase activity"/>
    <property type="evidence" value="ECO:0007669"/>
    <property type="project" value="TreeGrafter"/>
</dbReference>
<feature type="compositionally biased region" description="Polar residues" evidence="2">
    <location>
        <begin position="1"/>
        <end position="17"/>
    </location>
</feature>
<evidence type="ECO:0000256" key="2">
    <source>
        <dbReference type="SAM" id="MobiDB-lite"/>
    </source>
</evidence>
<protein>
    <recommendedName>
        <fullName evidence="3">Pyrroline-5-carboxylate reductase catalytic N-terminal domain-containing protein</fullName>
    </recommendedName>
</protein>
<dbReference type="InterPro" id="IPR036291">
    <property type="entry name" value="NAD(P)-bd_dom_sf"/>
</dbReference>
<feature type="region of interest" description="Disordered" evidence="2">
    <location>
        <begin position="219"/>
        <end position="263"/>
    </location>
</feature>
<dbReference type="EMBL" id="QXFV01001539">
    <property type="protein sequence ID" value="KAE9003505.1"/>
    <property type="molecule type" value="Genomic_DNA"/>
</dbReference>
<dbReference type="PANTHER" id="PTHR11645">
    <property type="entry name" value="PYRROLINE-5-CARBOXYLATE REDUCTASE"/>
    <property type="match status" value="1"/>
</dbReference>
<dbReference type="Proteomes" id="UP000435112">
    <property type="component" value="Unassembled WGS sequence"/>
</dbReference>
<proteinExistence type="inferred from homology"/>
<evidence type="ECO:0000313" key="4">
    <source>
        <dbReference type="EMBL" id="KAE9003505.1"/>
    </source>
</evidence>
<comment type="caution">
    <text evidence="4">The sequence shown here is derived from an EMBL/GenBank/DDBJ whole genome shotgun (WGS) entry which is preliminary data.</text>
</comment>
<dbReference type="InterPro" id="IPR028939">
    <property type="entry name" value="P5C_Rdtase_cat_N"/>
</dbReference>